<protein>
    <submittedName>
        <fullName evidence="1">Uncharacterized protein</fullName>
    </submittedName>
</protein>
<dbReference type="Proteomes" id="UP000003505">
    <property type="component" value="Unassembled WGS sequence"/>
</dbReference>
<dbReference type="AlphaFoldDB" id="C9LX45"/>
<dbReference type="EMBL" id="ACKP02000048">
    <property type="protein sequence ID" value="EEX76522.1"/>
    <property type="molecule type" value="Genomic_DNA"/>
</dbReference>
<evidence type="ECO:0000313" key="2">
    <source>
        <dbReference type="Proteomes" id="UP000003505"/>
    </source>
</evidence>
<name>C9LX45_SELS3</name>
<gene>
    <name evidence="1" type="ORF">SELSPUOL_02047</name>
</gene>
<sequence length="52" mass="5969">MSTKWTFVRVVYYESPRSQARRAQTDRVTFIKGGALLSTNLCRGRNFLPCGE</sequence>
<reference evidence="1 2" key="1">
    <citation type="submission" date="2009-09" db="EMBL/GenBank/DDBJ databases">
        <authorList>
            <person name="Weinstock G."/>
            <person name="Sodergren E."/>
            <person name="Clifton S."/>
            <person name="Fulton L."/>
            <person name="Fulton B."/>
            <person name="Courtney L."/>
            <person name="Fronick C."/>
            <person name="Harrison M."/>
            <person name="Strong C."/>
            <person name="Farmer C."/>
            <person name="Delahaunty K."/>
            <person name="Markovic C."/>
            <person name="Hall O."/>
            <person name="Minx P."/>
            <person name="Tomlinson C."/>
            <person name="Mitreva M."/>
            <person name="Nelson J."/>
            <person name="Hou S."/>
            <person name="Wollam A."/>
            <person name="Pepin K.H."/>
            <person name="Johnson M."/>
            <person name="Bhonagiri V."/>
            <person name="Nash W.E."/>
            <person name="Warren W."/>
            <person name="Chinwalla A."/>
            <person name="Mardis E.R."/>
            <person name="Wilson R.K."/>
        </authorList>
    </citation>
    <scope>NUCLEOTIDE SEQUENCE [LARGE SCALE GENOMIC DNA]</scope>
    <source>
        <strain evidence="2">ATCC 35185 / DSM 20758 / VPI D19B-28</strain>
    </source>
</reference>
<organism evidence="1 2">
    <name type="scientific">Selenomonas sputigena (strain ATCC 35185 / DSM 20758 / CCUG 44933 / VPI D19B-28)</name>
    <dbReference type="NCBI Taxonomy" id="546271"/>
    <lineage>
        <taxon>Bacteria</taxon>
        <taxon>Bacillati</taxon>
        <taxon>Bacillota</taxon>
        <taxon>Negativicutes</taxon>
        <taxon>Selenomonadales</taxon>
        <taxon>Selenomonadaceae</taxon>
        <taxon>Selenomonas</taxon>
    </lineage>
</organism>
<accession>C9LX45</accession>
<evidence type="ECO:0000313" key="1">
    <source>
        <dbReference type="EMBL" id="EEX76522.1"/>
    </source>
</evidence>
<proteinExistence type="predicted"/>
<comment type="caution">
    <text evidence="1">The sequence shown here is derived from an EMBL/GenBank/DDBJ whole genome shotgun (WGS) entry which is preliminary data.</text>
</comment>